<gene>
    <name evidence="3" type="ORF">PXEA_LOCUS5904</name>
</gene>
<dbReference type="Pfam" id="PF18111">
    <property type="entry name" value="RPGR1_C"/>
    <property type="match status" value="1"/>
</dbReference>
<reference evidence="3" key="1">
    <citation type="submission" date="2018-11" db="EMBL/GenBank/DDBJ databases">
        <authorList>
            <consortium name="Pathogen Informatics"/>
        </authorList>
    </citation>
    <scope>NUCLEOTIDE SEQUENCE</scope>
</reference>
<comment type="caution">
    <text evidence="3">The sequence shown here is derived from an EMBL/GenBank/DDBJ whole genome shotgun (WGS) entry which is preliminary data.</text>
</comment>
<name>A0A3S5BPP8_9PLAT</name>
<dbReference type="EMBL" id="CAAALY010014830">
    <property type="protein sequence ID" value="VEL12464.1"/>
    <property type="molecule type" value="Genomic_DNA"/>
</dbReference>
<dbReference type="GO" id="GO:0035869">
    <property type="term" value="C:ciliary transition zone"/>
    <property type="evidence" value="ECO:0007669"/>
    <property type="project" value="TreeGrafter"/>
</dbReference>
<proteinExistence type="predicted"/>
<dbReference type="InterPro" id="IPR041091">
    <property type="entry name" value="RPGRIP1_C"/>
</dbReference>
<feature type="chain" id="PRO_5018524626" description="RPGRIP1 C-terminal domain-containing protein" evidence="1">
    <location>
        <begin position="22"/>
        <end position="111"/>
    </location>
</feature>
<evidence type="ECO:0000256" key="1">
    <source>
        <dbReference type="SAM" id="SignalP"/>
    </source>
</evidence>
<evidence type="ECO:0000313" key="4">
    <source>
        <dbReference type="Proteomes" id="UP000784294"/>
    </source>
</evidence>
<dbReference type="InterPro" id="IPR031139">
    <property type="entry name" value="RPGRIP1_fam"/>
</dbReference>
<feature type="signal peptide" evidence="1">
    <location>
        <begin position="1"/>
        <end position="21"/>
    </location>
</feature>
<evidence type="ECO:0000259" key="2">
    <source>
        <dbReference type="Pfam" id="PF18111"/>
    </source>
</evidence>
<accession>A0A3S5BPP8</accession>
<dbReference type="GO" id="GO:1905515">
    <property type="term" value="P:non-motile cilium assembly"/>
    <property type="evidence" value="ECO:0007669"/>
    <property type="project" value="TreeGrafter"/>
</dbReference>
<dbReference type="Proteomes" id="UP000784294">
    <property type="component" value="Unassembled WGS sequence"/>
</dbReference>
<keyword evidence="4" id="KW-1185">Reference proteome</keyword>
<organism evidence="3 4">
    <name type="scientific">Protopolystoma xenopodis</name>
    <dbReference type="NCBI Taxonomy" id="117903"/>
    <lineage>
        <taxon>Eukaryota</taxon>
        <taxon>Metazoa</taxon>
        <taxon>Spiralia</taxon>
        <taxon>Lophotrochozoa</taxon>
        <taxon>Platyhelminthes</taxon>
        <taxon>Monogenea</taxon>
        <taxon>Polyopisthocotylea</taxon>
        <taxon>Polystomatidea</taxon>
        <taxon>Polystomatidae</taxon>
        <taxon>Protopolystoma</taxon>
    </lineage>
</organism>
<dbReference type="PANTHER" id="PTHR14240:SF1">
    <property type="entry name" value="PROTEIN FANTOM-RELATED"/>
    <property type="match status" value="1"/>
</dbReference>
<dbReference type="InterPro" id="IPR035892">
    <property type="entry name" value="C2_domain_sf"/>
</dbReference>
<protein>
    <recommendedName>
        <fullName evidence="2">RPGRIP1 C-terminal domain-containing protein</fullName>
    </recommendedName>
</protein>
<sequence length="111" mass="12740">MQTLALLCRLLAFYLVSPAFPVDFTHNYQRRQYLASMLLPDDPSQGRITFTLVKEPLPEEEGDCEDVGVAYLNVRDILHSGHDIVNQSVPGEQSKNLNRINLRVLRNRFCH</sequence>
<evidence type="ECO:0000313" key="3">
    <source>
        <dbReference type="EMBL" id="VEL12464.1"/>
    </source>
</evidence>
<keyword evidence="1" id="KW-0732">Signal</keyword>
<dbReference type="PANTHER" id="PTHR14240">
    <property type="entry name" value="RETINITIS PIGMENTOSA GTPASE REGULATOR-INTERACTING PROTEIN"/>
    <property type="match status" value="1"/>
</dbReference>
<dbReference type="AlphaFoldDB" id="A0A3S5BPP8"/>
<feature type="domain" description="RPGRIP1 C-terminal" evidence="2">
    <location>
        <begin position="13"/>
        <end position="99"/>
    </location>
</feature>
<dbReference type="OrthoDB" id="2133912at2759"/>
<dbReference type="Gene3D" id="2.60.40.150">
    <property type="entry name" value="C2 domain"/>
    <property type="match status" value="1"/>
</dbReference>